<comment type="subcellular location">
    <subcellularLocation>
        <location evidence="1">Membrane</location>
    </subcellularLocation>
</comment>
<keyword evidence="12" id="KW-1185">Reference proteome</keyword>
<feature type="chain" id="PRO_5004933429" description="Cytochrome b561 domain-containing protein" evidence="9">
    <location>
        <begin position="22"/>
        <end position="311"/>
    </location>
</feature>
<feature type="region of interest" description="Disordered" evidence="7">
    <location>
        <begin position="270"/>
        <end position="311"/>
    </location>
</feature>
<keyword evidence="6 8" id="KW-0472">Membrane</keyword>
<name>W9W7W5_9EURO</name>
<dbReference type="GeneID" id="19179823"/>
<dbReference type="Gene3D" id="1.20.120.1770">
    <property type="match status" value="1"/>
</dbReference>
<evidence type="ECO:0000313" key="11">
    <source>
        <dbReference type="EMBL" id="EXJ61085.1"/>
    </source>
</evidence>
<feature type="compositionally biased region" description="Low complexity" evidence="7">
    <location>
        <begin position="49"/>
        <end position="60"/>
    </location>
</feature>
<dbReference type="GO" id="GO:0016020">
    <property type="term" value="C:membrane"/>
    <property type="evidence" value="ECO:0007669"/>
    <property type="project" value="UniProtKB-SubCell"/>
</dbReference>
<dbReference type="CDD" id="cd08760">
    <property type="entry name" value="Cyt_b561_FRRS1_like"/>
    <property type="match status" value="1"/>
</dbReference>
<evidence type="ECO:0000256" key="5">
    <source>
        <dbReference type="ARBA" id="ARBA00022989"/>
    </source>
</evidence>
<dbReference type="PANTHER" id="PTHR47797">
    <property type="entry name" value="DEHYDROGENASE, PUTATIVE (AFU_ORTHOLOGUE AFUA_8G05805)-RELATED"/>
    <property type="match status" value="1"/>
</dbReference>
<evidence type="ECO:0000313" key="12">
    <source>
        <dbReference type="Proteomes" id="UP000019473"/>
    </source>
</evidence>
<feature type="transmembrane region" description="Helical" evidence="8">
    <location>
        <begin position="114"/>
        <end position="136"/>
    </location>
</feature>
<feature type="region of interest" description="Disordered" evidence="7">
    <location>
        <begin position="38"/>
        <end position="60"/>
    </location>
</feature>
<feature type="transmembrane region" description="Helical" evidence="8">
    <location>
        <begin position="79"/>
        <end position="102"/>
    </location>
</feature>
<evidence type="ECO:0000256" key="8">
    <source>
        <dbReference type="SAM" id="Phobius"/>
    </source>
</evidence>
<protein>
    <recommendedName>
        <fullName evidence="10">Cytochrome b561 domain-containing protein</fullName>
    </recommendedName>
</protein>
<feature type="compositionally biased region" description="Basic and acidic residues" evidence="7">
    <location>
        <begin position="272"/>
        <end position="285"/>
    </location>
</feature>
<dbReference type="HOGENOM" id="CLU_065428_0_0_1"/>
<feature type="signal peptide" evidence="9">
    <location>
        <begin position="1"/>
        <end position="21"/>
    </location>
</feature>
<feature type="domain" description="Cytochrome b561" evidence="10">
    <location>
        <begin position="82"/>
        <end position="220"/>
    </location>
</feature>
<dbReference type="EMBL" id="AMGW01000003">
    <property type="protein sequence ID" value="EXJ61085.1"/>
    <property type="molecule type" value="Genomic_DNA"/>
</dbReference>
<feature type="transmembrane region" description="Helical" evidence="8">
    <location>
        <begin position="239"/>
        <end position="259"/>
    </location>
</feature>
<dbReference type="Proteomes" id="UP000019473">
    <property type="component" value="Unassembled WGS sequence"/>
</dbReference>
<organism evidence="11 12">
    <name type="scientific">Cladophialophora yegresii CBS 114405</name>
    <dbReference type="NCBI Taxonomy" id="1182544"/>
    <lineage>
        <taxon>Eukaryota</taxon>
        <taxon>Fungi</taxon>
        <taxon>Dikarya</taxon>
        <taxon>Ascomycota</taxon>
        <taxon>Pezizomycotina</taxon>
        <taxon>Eurotiomycetes</taxon>
        <taxon>Chaetothyriomycetidae</taxon>
        <taxon>Chaetothyriales</taxon>
        <taxon>Herpotrichiellaceae</taxon>
        <taxon>Cladophialophora</taxon>
    </lineage>
</organism>
<evidence type="ECO:0000256" key="2">
    <source>
        <dbReference type="ARBA" id="ARBA00022448"/>
    </source>
</evidence>
<evidence type="ECO:0000256" key="6">
    <source>
        <dbReference type="ARBA" id="ARBA00023136"/>
    </source>
</evidence>
<evidence type="ECO:0000256" key="3">
    <source>
        <dbReference type="ARBA" id="ARBA00022692"/>
    </source>
</evidence>
<accession>W9W7W5</accession>
<keyword evidence="4" id="KW-0249">Electron transport</keyword>
<proteinExistence type="predicted"/>
<dbReference type="AlphaFoldDB" id="W9W7W5"/>
<dbReference type="eggNOG" id="ENOG502SPC9">
    <property type="taxonomic scope" value="Eukaryota"/>
</dbReference>
<evidence type="ECO:0000256" key="4">
    <source>
        <dbReference type="ARBA" id="ARBA00022982"/>
    </source>
</evidence>
<dbReference type="STRING" id="1182544.W9W7W5"/>
<evidence type="ECO:0000259" key="10">
    <source>
        <dbReference type="SMART" id="SM00665"/>
    </source>
</evidence>
<dbReference type="PANTHER" id="PTHR47797:SF1">
    <property type="entry name" value="CYTOCHROME B561 DOMAIN-CONTAINING PROTEIN-RELATED"/>
    <property type="match status" value="1"/>
</dbReference>
<evidence type="ECO:0000256" key="1">
    <source>
        <dbReference type="ARBA" id="ARBA00004370"/>
    </source>
</evidence>
<feature type="transmembrane region" description="Helical" evidence="8">
    <location>
        <begin position="156"/>
        <end position="175"/>
    </location>
</feature>
<keyword evidence="3 8" id="KW-0812">Transmembrane</keyword>
<keyword evidence="2" id="KW-0813">Transport</keyword>
<sequence>MARSITVILYAAALLATAAHAQPGYGWWGGNDDRDGCPPWASDCDGSDDSGSSDGSSSNSVTQTELFNNAAQFSNATRILIAHAVLASLVWVMFIPSFAILLRLNLKNPIVLKIHAAGQILSYVIYIVAVGMGIWIAQQLDQYADVWSDPHPRLGVAILALALFQPIFGGIHHSIYKKRARNVHSGKHTKPPGRTVPGHIHLWLGRSLIVLGMINGGLGIRLASFSPFQTNATSTKVKIAYGVVAATMFLLYLFFVVGFEIRRVRSRGSEGAGRREEVVRNRNKDGGLPSYDESEESVGMSTRSERTHRTV</sequence>
<keyword evidence="9" id="KW-0732">Signal</keyword>
<comment type="caution">
    <text evidence="11">The sequence shown here is derived from an EMBL/GenBank/DDBJ whole genome shotgun (WGS) entry which is preliminary data.</text>
</comment>
<gene>
    <name evidence="11" type="ORF">A1O7_05238</name>
</gene>
<feature type="transmembrane region" description="Helical" evidence="8">
    <location>
        <begin position="196"/>
        <end position="219"/>
    </location>
</feature>
<evidence type="ECO:0000256" key="9">
    <source>
        <dbReference type="SAM" id="SignalP"/>
    </source>
</evidence>
<dbReference type="SMART" id="SM00665">
    <property type="entry name" value="B561"/>
    <property type="match status" value="1"/>
</dbReference>
<reference evidence="11 12" key="1">
    <citation type="submission" date="2013-03" db="EMBL/GenBank/DDBJ databases">
        <title>The Genome Sequence of Cladophialophora yegresii CBS 114405.</title>
        <authorList>
            <consortium name="The Broad Institute Genomics Platform"/>
            <person name="Cuomo C."/>
            <person name="de Hoog S."/>
            <person name="Gorbushina A."/>
            <person name="Walker B."/>
            <person name="Young S.K."/>
            <person name="Zeng Q."/>
            <person name="Gargeya S."/>
            <person name="Fitzgerald M."/>
            <person name="Haas B."/>
            <person name="Abouelleil A."/>
            <person name="Allen A.W."/>
            <person name="Alvarado L."/>
            <person name="Arachchi H.M."/>
            <person name="Berlin A.M."/>
            <person name="Chapman S.B."/>
            <person name="Gainer-Dewar J."/>
            <person name="Goldberg J."/>
            <person name="Griggs A."/>
            <person name="Gujja S."/>
            <person name="Hansen M."/>
            <person name="Howarth C."/>
            <person name="Imamovic A."/>
            <person name="Ireland A."/>
            <person name="Larimer J."/>
            <person name="McCowan C."/>
            <person name="Murphy C."/>
            <person name="Pearson M."/>
            <person name="Poon T.W."/>
            <person name="Priest M."/>
            <person name="Roberts A."/>
            <person name="Saif S."/>
            <person name="Shea T."/>
            <person name="Sisk P."/>
            <person name="Sykes S."/>
            <person name="Wortman J."/>
            <person name="Nusbaum C."/>
            <person name="Birren B."/>
        </authorList>
    </citation>
    <scope>NUCLEOTIDE SEQUENCE [LARGE SCALE GENOMIC DNA]</scope>
    <source>
        <strain evidence="11 12">CBS 114405</strain>
    </source>
</reference>
<dbReference type="VEuPathDB" id="FungiDB:A1O7_05238"/>
<dbReference type="OrthoDB" id="19261at2759"/>
<evidence type="ECO:0000256" key="7">
    <source>
        <dbReference type="SAM" id="MobiDB-lite"/>
    </source>
</evidence>
<dbReference type="InterPro" id="IPR006593">
    <property type="entry name" value="Cyt_b561/ferric_Rdtase_TM"/>
</dbReference>
<dbReference type="RefSeq" id="XP_007757438.1">
    <property type="nucleotide sequence ID" value="XM_007759248.1"/>
</dbReference>
<keyword evidence="5 8" id="KW-1133">Transmembrane helix</keyword>